<gene>
    <name evidence="1" type="ORF">SVUK_LOCUS14465</name>
</gene>
<reference evidence="1 2" key="1">
    <citation type="submission" date="2018-11" db="EMBL/GenBank/DDBJ databases">
        <authorList>
            <consortium name="Pathogen Informatics"/>
        </authorList>
    </citation>
    <scope>NUCLEOTIDE SEQUENCE [LARGE SCALE GENOMIC DNA]</scope>
</reference>
<dbReference type="Proteomes" id="UP000270094">
    <property type="component" value="Unassembled WGS sequence"/>
</dbReference>
<evidence type="ECO:0000313" key="2">
    <source>
        <dbReference type="Proteomes" id="UP000270094"/>
    </source>
</evidence>
<evidence type="ECO:0000313" key="1">
    <source>
        <dbReference type="EMBL" id="VDM79467.1"/>
    </source>
</evidence>
<proteinExistence type="predicted"/>
<dbReference type="AlphaFoldDB" id="A0A3P7JTB3"/>
<accession>A0A3P7JTB3</accession>
<name>A0A3P7JTB3_STRVU</name>
<dbReference type="EMBL" id="UYYB01105240">
    <property type="protein sequence ID" value="VDM79467.1"/>
    <property type="molecule type" value="Genomic_DNA"/>
</dbReference>
<organism evidence="1 2">
    <name type="scientific">Strongylus vulgaris</name>
    <name type="common">Blood worm</name>
    <dbReference type="NCBI Taxonomy" id="40348"/>
    <lineage>
        <taxon>Eukaryota</taxon>
        <taxon>Metazoa</taxon>
        <taxon>Ecdysozoa</taxon>
        <taxon>Nematoda</taxon>
        <taxon>Chromadorea</taxon>
        <taxon>Rhabditida</taxon>
        <taxon>Rhabditina</taxon>
        <taxon>Rhabditomorpha</taxon>
        <taxon>Strongyloidea</taxon>
        <taxon>Strongylidae</taxon>
        <taxon>Strongylus</taxon>
    </lineage>
</organism>
<keyword evidence="2" id="KW-1185">Reference proteome</keyword>
<protein>
    <submittedName>
        <fullName evidence="1">Uncharacterized protein</fullName>
    </submittedName>
</protein>
<sequence length="74" mass="8443">MPWILAQKDTSLTRHGDCLILCTYNARTVFTNADFHALLEAAGRINYHEIALQVTKSRKADVRQLSDGTLIIRW</sequence>